<feature type="transmembrane region" description="Helical" evidence="7">
    <location>
        <begin position="234"/>
        <end position="254"/>
    </location>
</feature>
<dbReference type="InterPro" id="IPR051085">
    <property type="entry name" value="MB_O-acyltransferase"/>
</dbReference>
<name>A0A644UK37_9ZZZZ</name>
<sequence>MLFNSLEFAVFLPIVFLLYWFVFNSNLKWQNLFIVCVSYIFYGWWDWRFLLLIGFTSVCSFVAGQLIVRFRTENFESRSTMRFSPSWYVSAINILINVLLLAGFKYYNFFVDSFVEAFRLFGKEFDIHTMKVILPVGISFYTFQALSYSIDVYRRKLQPATNLISFLAYVSFFPQLVAGPIERATNLLPQFYRKRTFDSDKAVDGMRQILWGLFKKMVVADTCAIYANQVFDGVGYQSGSALLLGALFFAFQIYGDFSGYSDIAIGTARLFGFSLMRNFNYPYFSRDIAEFWRRWHISLSTWFRDYVYIPMGGSRSNLLFNIRNTLTVFVVSGFWHGANWTFLAWGSYHGLLFLPLLLLKKNRRFTNIIAENRSLPSGKELIQMLSTFFLVLLGWIFFRSKNIDAAVQYLNAMFTGSLFEIPDLFYLSTKCILFILFMLTVEWIQRFELHGLVLQKIKSRIWRWSIYLFLLMAIFLFGGGEETFIYFQF</sequence>
<evidence type="ECO:0000256" key="3">
    <source>
        <dbReference type="ARBA" id="ARBA00022475"/>
    </source>
</evidence>
<comment type="subcellular location">
    <subcellularLocation>
        <location evidence="1">Cell membrane</location>
        <topology evidence="1">Multi-pass membrane protein</topology>
    </subcellularLocation>
</comment>
<dbReference type="GO" id="GO:0005886">
    <property type="term" value="C:plasma membrane"/>
    <property type="evidence" value="ECO:0007669"/>
    <property type="project" value="UniProtKB-SubCell"/>
</dbReference>
<keyword evidence="8" id="KW-0012">Acyltransferase</keyword>
<dbReference type="EMBL" id="VSSQ01000125">
    <property type="protein sequence ID" value="MPL79285.1"/>
    <property type="molecule type" value="Genomic_DNA"/>
</dbReference>
<reference evidence="8" key="1">
    <citation type="submission" date="2019-08" db="EMBL/GenBank/DDBJ databases">
        <authorList>
            <person name="Kucharzyk K."/>
            <person name="Murdoch R.W."/>
            <person name="Higgins S."/>
            <person name="Loffler F."/>
        </authorList>
    </citation>
    <scope>NUCLEOTIDE SEQUENCE</scope>
</reference>
<feature type="transmembrane region" description="Helical" evidence="7">
    <location>
        <begin position="424"/>
        <end position="444"/>
    </location>
</feature>
<dbReference type="GO" id="GO:0016746">
    <property type="term" value="F:acyltransferase activity"/>
    <property type="evidence" value="ECO:0007669"/>
    <property type="project" value="UniProtKB-KW"/>
</dbReference>
<organism evidence="8">
    <name type="scientific">bioreactor metagenome</name>
    <dbReference type="NCBI Taxonomy" id="1076179"/>
    <lineage>
        <taxon>unclassified sequences</taxon>
        <taxon>metagenomes</taxon>
        <taxon>ecological metagenomes</taxon>
    </lineage>
</organism>
<keyword evidence="8" id="KW-0808">Transferase</keyword>
<comment type="caution">
    <text evidence="8">The sequence shown here is derived from an EMBL/GenBank/DDBJ whole genome shotgun (WGS) entry which is preliminary data.</text>
</comment>
<feature type="transmembrane region" description="Helical" evidence="7">
    <location>
        <begin position="464"/>
        <end position="487"/>
    </location>
</feature>
<dbReference type="InterPro" id="IPR004299">
    <property type="entry name" value="MBOAT_fam"/>
</dbReference>
<evidence type="ECO:0000256" key="7">
    <source>
        <dbReference type="SAM" id="Phobius"/>
    </source>
</evidence>
<proteinExistence type="inferred from homology"/>
<feature type="transmembrane region" description="Helical" evidence="7">
    <location>
        <begin position="51"/>
        <end position="68"/>
    </location>
</feature>
<dbReference type="Pfam" id="PF03062">
    <property type="entry name" value="MBOAT"/>
    <property type="match status" value="1"/>
</dbReference>
<dbReference type="EC" id="2.3.1.-" evidence="8"/>
<comment type="similarity">
    <text evidence="2">Belongs to the membrane-bound acyltransferase family.</text>
</comment>
<evidence type="ECO:0000256" key="6">
    <source>
        <dbReference type="ARBA" id="ARBA00023136"/>
    </source>
</evidence>
<gene>
    <name evidence="8" type="primary">patA_13</name>
    <name evidence="8" type="ORF">SDC9_25161</name>
</gene>
<feature type="transmembrane region" description="Helical" evidence="7">
    <location>
        <begin position="127"/>
        <end position="148"/>
    </location>
</feature>
<feature type="transmembrane region" description="Helical" evidence="7">
    <location>
        <begin position="6"/>
        <end position="22"/>
    </location>
</feature>
<dbReference type="PANTHER" id="PTHR13285:SF18">
    <property type="entry name" value="PROTEIN-CYSTEINE N-PALMITOYLTRANSFERASE RASP"/>
    <property type="match status" value="1"/>
</dbReference>
<accession>A0A644UK37</accession>
<keyword evidence="5 7" id="KW-1133">Transmembrane helix</keyword>
<dbReference type="PIRSF" id="PIRSF016636">
    <property type="entry name" value="AlgI_DltB"/>
    <property type="match status" value="1"/>
</dbReference>
<protein>
    <submittedName>
        <fullName evidence="8">Peptidoglycan O-acetyltransferase</fullName>
        <ecNumber evidence="8">2.3.1.-</ecNumber>
    </submittedName>
</protein>
<feature type="transmembrane region" description="Helical" evidence="7">
    <location>
        <begin position="88"/>
        <end position="107"/>
    </location>
</feature>
<dbReference type="GO" id="GO:0042121">
    <property type="term" value="P:alginic acid biosynthetic process"/>
    <property type="evidence" value="ECO:0007669"/>
    <property type="project" value="InterPro"/>
</dbReference>
<feature type="transmembrane region" description="Helical" evidence="7">
    <location>
        <begin position="342"/>
        <end position="359"/>
    </location>
</feature>
<dbReference type="PIRSF" id="PIRSF500217">
    <property type="entry name" value="AlgI"/>
    <property type="match status" value="1"/>
</dbReference>
<keyword evidence="4 7" id="KW-0812">Transmembrane</keyword>
<dbReference type="AlphaFoldDB" id="A0A644UK37"/>
<keyword evidence="3" id="KW-1003">Cell membrane</keyword>
<dbReference type="PANTHER" id="PTHR13285">
    <property type="entry name" value="ACYLTRANSFERASE"/>
    <property type="match status" value="1"/>
</dbReference>
<evidence type="ECO:0000256" key="1">
    <source>
        <dbReference type="ARBA" id="ARBA00004651"/>
    </source>
</evidence>
<dbReference type="InterPro" id="IPR024194">
    <property type="entry name" value="Ac/AlaTfrase_AlgI/DltB"/>
</dbReference>
<evidence type="ECO:0000256" key="2">
    <source>
        <dbReference type="ARBA" id="ARBA00010323"/>
    </source>
</evidence>
<evidence type="ECO:0000256" key="4">
    <source>
        <dbReference type="ARBA" id="ARBA00022692"/>
    </source>
</evidence>
<feature type="transmembrane region" description="Helical" evidence="7">
    <location>
        <begin position="380"/>
        <end position="398"/>
    </location>
</feature>
<dbReference type="InterPro" id="IPR028362">
    <property type="entry name" value="AlgI"/>
</dbReference>
<keyword evidence="6 7" id="KW-0472">Membrane</keyword>
<evidence type="ECO:0000256" key="5">
    <source>
        <dbReference type="ARBA" id="ARBA00022989"/>
    </source>
</evidence>
<evidence type="ECO:0000313" key="8">
    <source>
        <dbReference type="EMBL" id="MPL79285.1"/>
    </source>
</evidence>